<dbReference type="Proteomes" id="UP000244893">
    <property type="component" value="Unassembled WGS sequence"/>
</dbReference>
<dbReference type="InterPro" id="IPR054157">
    <property type="entry name" value="AGAO-like_N2"/>
</dbReference>
<keyword evidence="4 11" id="KW-0479">Metal-binding</keyword>
<dbReference type="PANTHER" id="PTHR10638">
    <property type="entry name" value="COPPER AMINE OXIDASE"/>
    <property type="match status" value="1"/>
</dbReference>
<evidence type="ECO:0000256" key="12">
    <source>
        <dbReference type="SAM" id="MobiDB-lite"/>
    </source>
</evidence>
<evidence type="ECO:0000313" key="15">
    <source>
        <dbReference type="EMBL" id="PVZ95133.1"/>
    </source>
</evidence>
<feature type="modified residue" description="2',4',5'-topaquinone" evidence="10">
    <location>
        <position position="386"/>
    </location>
</feature>
<dbReference type="EMBL" id="QEOP01000001">
    <property type="protein sequence ID" value="PVZ95133.1"/>
    <property type="molecule type" value="Genomic_DNA"/>
</dbReference>
<dbReference type="Gene3D" id="2.70.98.20">
    <property type="entry name" value="Copper amine oxidase, catalytic domain"/>
    <property type="match status" value="1"/>
</dbReference>
<evidence type="ECO:0000256" key="10">
    <source>
        <dbReference type="PIRSR" id="PIRSR600269-51"/>
    </source>
</evidence>
<dbReference type="GO" id="GO:0009308">
    <property type="term" value="P:amine metabolic process"/>
    <property type="evidence" value="ECO:0007669"/>
    <property type="project" value="UniProtKB-UniRule"/>
</dbReference>
<dbReference type="SUPFAM" id="SSF49998">
    <property type="entry name" value="Amine oxidase catalytic domain"/>
    <property type="match status" value="1"/>
</dbReference>
<comment type="similarity">
    <text evidence="2 11">Belongs to the copper/topaquinone oxidase family.</text>
</comment>
<comment type="subunit">
    <text evidence="3">Homodimer.</text>
</comment>
<feature type="region of interest" description="Disordered" evidence="12">
    <location>
        <begin position="1"/>
        <end position="22"/>
    </location>
</feature>
<dbReference type="Pfam" id="PF21994">
    <property type="entry name" value="AGAO-like_N2"/>
    <property type="match status" value="1"/>
</dbReference>
<dbReference type="InterPro" id="IPR015798">
    <property type="entry name" value="Cu_amine_oxidase_C"/>
</dbReference>
<evidence type="ECO:0000256" key="5">
    <source>
        <dbReference type="ARBA" id="ARBA00022772"/>
    </source>
</evidence>
<dbReference type="GO" id="GO:0005507">
    <property type="term" value="F:copper ion binding"/>
    <property type="evidence" value="ECO:0007669"/>
    <property type="project" value="InterPro"/>
</dbReference>
<dbReference type="InterPro" id="IPR036460">
    <property type="entry name" value="Cu_amine_oxidase_C_sf"/>
</dbReference>
<evidence type="ECO:0000256" key="1">
    <source>
        <dbReference type="ARBA" id="ARBA00001935"/>
    </source>
</evidence>
<evidence type="ECO:0000256" key="9">
    <source>
        <dbReference type="PIRSR" id="PIRSR600269-50"/>
    </source>
</evidence>
<evidence type="ECO:0000256" key="3">
    <source>
        <dbReference type="ARBA" id="ARBA00011738"/>
    </source>
</evidence>
<evidence type="ECO:0000313" key="16">
    <source>
        <dbReference type="Proteomes" id="UP000244893"/>
    </source>
</evidence>
<reference evidence="15 16" key="1">
    <citation type="submission" date="2018-05" db="EMBL/GenBank/DDBJ databases">
        <title>Amnibacterium sp. M8JJ-5, whole genome shotgun sequence.</title>
        <authorList>
            <person name="Tuo L."/>
        </authorList>
    </citation>
    <scope>NUCLEOTIDE SEQUENCE [LARGE SCALE GENOMIC DNA]</scope>
    <source>
        <strain evidence="15 16">M8JJ-5</strain>
    </source>
</reference>
<keyword evidence="6 11" id="KW-0560">Oxidoreductase</keyword>
<dbReference type="NCBIfam" id="NF008559">
    <property type="entry name" value="PRK11504.1"/>
    <property type="match status" value="1"/>
</dbReference>
<dbReference type="RefSeq" id="WP_116754871.1">
    <property type="nucleotide sequence ID" value="NZ_JBHUEX010000001.1"/>
</dbReference>
<evidence type="ECO:0000256" key="4">
    <source>
        <dbReference type="ARBA" id="ARBA00022723"/>
    </source>
</evidence>
<evidence type="ECO:0000259" key="13">
    <source>
        <dbReference type="Pfam" id="PF01179"/>
    </source>
</evidence>
<feature type="active site" description="Proton acceptor" evidence="9">
    <location>
        <position position="303"/>
    </location>
</feature>
<keyword evidence="7 11" id="KW-0186">Copper</keyword>
<keyword evidence="16" id="KW-1185">Reference proteome</keyword>
<protein>
    <recommendedName>
        <fullName evidence="11">Amine oxidase</fullName>
        <ecNumber evidence="11">1.4.3.-</ecNumber>
    </recommendedName>
</protein>
<comment type="PTM">
    <text evidence="10 11">Topaquinone (TPQ) is generated by copper-dependent autoxidation of a specific tyrosyl residue.</text>
</comment>
<gene>
    <name evidence="15" type="ORF">DDQ50_00960</name>
</gene>
<feature type="domain" description="Copper amine oxidase catalytic" evidence="13">
    <location>
        <begin position="231"/>
        <end position="626"/>
    </location>
</feature>
<keyword evidence="5 9" id="KW-0801">TPQ</keyword>
<dbReference type="GO" id="GO:0048038">
    <property type="term" value="F:quinone binding"/>
    <property type="evidence" value="ECO:0007669"/>
    <property type="project" value="InterPro"/>
</dbReference>
<feature type="domain" description="AGAO-like N2" evidence="14">
    <location>
        <begin position="27"/>
        <end position="95"/>
    </location>
</feature>
<dbReference type="PANTHER" id="PTHR10638:SF86">
    <property type="entry name" value="COPPER AMINE OXIDASE 1-RELATED"/>
    <property type="match status" value="1"/>
</dbReference>
<evidence type="ECO:0000256" key="8">
    <source>
        <dbReference type="ARBA" id="ARBA00048032"/>
    </source>
</evidence>
<dbReference type="SUPFAM" id="SSF54416">
    <property type="entry name" value="Amine oxidase N-terminal region"/>
    <property type="match status" value="2"/>
</dbReference>
<dbReference type="InterPro" id="IPR049947">
    <property type="entry name" value="Cu_Am_Ox_Cu-bd"/>
</dbReference>
<comment type="caution">
    <text evidence="15">The sequence shown here is derived from an EMBL/GenBank/DDBJ whole genome shotgun (WGS) entry which is preliminary data.</text>
</comment>
<proteinExistence type="inferred from homology"/>
<dbReference type="OrthoDB" id="9772590at2"/>
<evidence type="ECO:0000256" key="2">
    <source>
        <dbReference type="ARBA" id="ARBA00007983"/>
    </source>
</evidence>
<sequence>MSQTATAAPAPGHPEPASHPLEPLARAEYDTVRSILDAAGVVSPSTRFAYVGLEEPSKADVLAGGPLDRRARVMLLDIETGAASDLVVSLADGRVLTASPVDRGIAGDVPQLGSELTLAAELVTADARWLAALELRGVDPALVQCDAFTAGNFDIEGERDMRLVRVLPWRRPTPTANYWAYPIEGLIAYVDLLSRTVVSVTDTGAVAIPEESGDFMGDGDVVPVQRLRPLEIHQPDGPSFQVDGHAIEWDQWTLRVGFDMREGLTLHQLRFAGRDIVYRASIAEMVVPYGDPSPLRFWTNYFDTGEYLVGRLANSLVLGCDCLGDITYLDAVVAGEHGEPVSIANAICIHEEDAGVLWKHTDGDGRAQTRRSRRFVVSYVTTVGNYDYAFYWYLYQDGRIEHEVKLNGIVFTTASPDGYAYASRIAPGLSAPYHQHLFSARLDMMVDGVTNRVDQIEAVRVPMGEGNLYGNGFTRSVATIVDETDAARFADASTGRVWNIVNPGRFNRLGHEVGYTLRPQHNPTLMADDGSSVAGRAAFATRHLWVTAYDPAERYPAGDYVNQSPRGEGLPAYQAAGRNLDGADVVVWHTFGLTHFPRTEDWPVMPVDHVGFALVPYNFFDRNPALDAAPPTPVHAHGDGAGCDCSHGDGCRC</sequence>
<dbReference type="Gene3D" id="3.10.450.40">
    <property type="match status" value="2"/>
</dbReference>
<dbReference type="PROSITE" id="PS01165">
    <property type="entry name" value="COPPER_AMINE_OXID_2"/>
    <property type="match status" value="1"/>
</dbReference>
<accession>A0A2V1HR99</accession>
<comment type="cofactor">
    <cofactor evidence="1">
        <name>Cu cation</name>
        <dbReference type="ChEBI" id="CHEBI:23378"/>
    </cofactor>
</comment>
<name>A0A2V1HR99_9MICO</name>
<evidence type="ECO:0000256" key="6">
    <source>
        <dbReference type="ARBA" id="ARBA00023002"/>
    </source>
</evidence>
<evidence type="ECO:0000256" key="7">
    <source>
        <dbReference type="ARBA" id="ARBA00023008"/>
    </source>
</evidence>
<evidence type="ECO:0000259" key="14">
    <source>
        <dbReference type="Pfam" id="PF21994"/>
    </source>
</evidence>
<comment type="cofactor">
    <cofactor evidence="11">
        <name>Cu cation</name>
        <dbReference type="ChEBI" id="CHEBI:23378"/>
    </cofactor>
    <text evidence="11">Contains 1 topaquinone per subunit.</text>
</comment>
<feature type="active site" description="Schiff-base intermediate with substrate; via topaquinone" evidence="9">
    <location>
        <position position="386"/>
    </location>
</feature>
<organism evidence="15 16">
    <name type="scientific">Amnibacterium flavum</name>
    <dbReference type="NCBI Taxonomy" id="2173173"/>
    <lineage>
        <taxon>Bacteria</taxon>
        <taxon>Bacillati</taxon>
        <taxon>Actinomycetota</taxon>
        <taxon>Actinomycetes</taxon>
        <taxon>Micrococcales</taxon>
        <taxon>Microbacteriaceae</taxon>
        <taxon>Amnibacterium</taxon>
    </lineage>
</organism>
<dbReference type="InterPro" id="IPR016182">
    <property type="entry name" value="Cu_amine_oxidase_N-reg"/>
</dbReference>
<comment type="catalytic activity">
    <reaction evidence="8">
        <text>a primary methyl amine + O2 + H2O = an aldehyde + H2O2 + NH4(+)</text>
        <dbReference type="Rhea" id="RHEA:16153"/>
        <dbReference type="ChEBI" id="CHEBI:15377"/>
        <dbReference type="ChEBI" id="CHEBI:15379"/>
        <dbReference type="ChEBI" id="CHEBI:16240"/>
        <dbReference type="ChEBI" id="CHEBI:17478"/>
        <dbReference type="ChEBI" id="CHEBI:28938"/>
        <dbReference type="ChEBI" id="CHEBI:228804"/>
        <dbReference type="EC" id="1.4.3.21"/>
    </reaction>
</comment>
<evidence type="ECO:0000256" key="11">
    <source>
        <dbReference type="RuleBase" id="RU000672"/>
    </source>
</evidence>
<dbReference type="Pfam" id="PF01179">
    <property type="entry name" value="Cu_amine_oxid"/>
    <property type="match status" value="1"/>
</dbReference>
<dbReference type="InterPro" id="IPR000269">
    <property type="entry name" value="Cu_amine_oxidase"/>
</dbReference>
<dbReference type="AlphaFoldDB" id="A0A2V1HR99"/>
<dbReference type="GO" id="GO:0008131">
    <property type="term" value="F:primary methylamine oxidase activity"/>
    <property type="evidence" value="ECO:0007669"/>
    <property type="project" value="UniProtKB-EC"/>
</dbReference>
<dbReference type="EC" id="1.4.3.-" evidence="11"/>